<dbReference type="PANTHER" id="PTHR44379:SF5">
    <property type="entry name" value="OXIDOREDUCTASE WITH IRON-SULFUR SUBUNIT"/>
    <property type="match status" value="1"/>
</dbReference>
<evidence type="ECO:0000313" key="7">
    <source>
        <dbReference type="EMBL" id="SFJ10204.1"/>
    </source>
</evidence>
<evidence type="ECO:0000256" key="2">
    <source>
        <dbReference type="ARBA" id="ARBA00022723"/>
    </source>
</evidence>
<dbReference type="GO" id="GO:0046872">
    <property type="term" value="F:metal ion binding"/>
    <property type="evidence" value="ECO:0007669"/>
    <property type="project" value="UniProtKB-KW"/>
</dbReference>
<keyword evidence="5" id="KW-0411">Iron-sulfur</keyword>
<dbReference type="RefSeq" id="WP_090059459.1">
    <property type="nucleotide sequence ID" value="NZ_FORH01000002.1"/>
</dbReference>
<keyword evidence="3" id="KW-0560">Oxidoreductase</keyword>
<dbReference type="PANTHER" id="PTHR44379">
    <property type="entry name" value="OXIDOREDUCTASE WITH IRON-SULFUR SUBUNIT"/>
    <property type="match status" value="1"/>
</dbReference>
<dbReference type="STRING" id="588602.SAMN04487991_1409"/>
<evidence type="ECO:0000256" key="1">
    <source>
        <dbReference type="ARBA" id="ARBA00022714"/>
    </source>
</evidence>
<dbReference type="InterPro" id="IPR036884">
    <property type="entry name" value="2Fe-2S-bd_dom_sf"/>
</dbReference>
<dbReference type="InterPro" id="IPR006058">
    <property type="entry name" value="2Fe2S_fd_BS"/>
</dbReference>
<sequence>MIRFTLNGQPAEIAPDAMLLATLRENIGATGTKAGCEIGRCGACTVLCDGAPMNACLLMGWQIEGSEITTIEGIGTLAAGAVLIRAMEIENGFQCGYCAPGVMMSLTGLLSRDPAPSDAGLEEALEGNICRCTGYHSILRGARLARKMLKDETT</sequence>
<name>A0A1I3NLM8_9RHOB</name>
<dbReference type="SUPFAM" id="SSF47741">
    <property type="entry name" value="CO dehydrogenase ISP C-domain like"/>
    <property type="match status" value="1"/>
</dbReference>
<evidence type="ECO:0000256" key="3">
    <source>
        <dbReference type="ARBA" id="ARBA00023002"/>
    </source>
</evidence>
<dbReference type="InterPro" id="IPR002888">
    <property type="entry name" value="2Fe-2S-bd"/>
</dbReference>
<reference evidence="8" key="1">
    <citation type="submission" date="2016-10" db="EMBL/GenBank/DDBJ databases">
        <authorList>
            <person name="Varghese N."/>
            <person name="Submissions S."/>
        </authorList>
    </citation>
    <scope>NUCLEOTIDE SEQUENCE [LARGE SCALE GENOMIC DNA]</scope>
    <source>
        <strain evidence="8">DSM 26471</strain>
    </source>
</reference>
<dbReference type="Gene3D" id="1.10.150.120">
    <property type="entry name" value="[2Fe-2S]-binding domain"/>
    <property type="match status" value="1"/>
</dbReference>
<keyword evidence="8" id="KW-1185">Reference proteome</keyword>
<dbReference type="PROSITE" id="PS51085">
    <property type="entry name" value="2FE2S_FER_2"/>
    <property type="match status" value="1"/>
</dbReference>
<dbReference type="InterPro" id="IPR012675">
    <property type="entry name" value="Beta-grasp_dom_sf"/>
</dbReference>
<dbReference type="AlphaFoldDB" id="A0A1I3NLM8"/>
<protein>
    <submittedName>
        <fullName evidence="7">Carbon-monoxide dehydrogenase small subunit</fullName>
    </submittedName>
</protein>
<dbReference type="Pfam" id="PF01799">
    <property type="entry name" value="Fer2_2"/>
    <property type="match status" value="1"/>
</dbReference>
<dbReference type="OrthoDB" id="9792018at2"/>
<accession>A0A1I3NLM8</accession>
<dbReference type="Proteomes" id="UP000199630">
    <property type="component" value="Unassembled WGS sequence"/>
</dbReference>
<evidence type="ECO:0000313" key="8">
    <source>
        <dbReference type="Proteomes" id="UP000199630"/>
    </source>
</evidence>
<gene>
    <name evidence="7" type="ORF">SAMN04487991_1409</name>
</gene>
<dbReference type="EMBL" id="FORH01000002">
    <property type="protein sequence ID" value="SFJ10204.1"/>
    <property type="molecule type" value="Genomic_DNA"/>
</dbReference>
<dbReference type="InterPro" id="IPR051452">
    <property type="entry name" value="Diverse_Oxidoreductases"/>
</dbReference>
<proteinExistence type="predicted"/>
<dbReference type="InterPro" id="IPR036010">
    <property type="entry name" value="2Fe-2S_ferredoxin-like_sf"/>
</dbReference>
<keyword evidence="2" id="KW-0479">Metal-binding</keyword>
<organism evidence="7 8">
    <name type="scientific">Celeribacter neptunius</name>
    <dbReference type="NCBI Taxonomy" id="588602"/>
    <lineage>
        <taxon>Bacteria</taxon>
        <taxon>Pseudomonadati</taxon>
        <taxon>Pseudomonadota</taxon>
        <taxon>Alphaproteobacteria</taxon>
        <taxon>Rhodobacterales</taxon>
        <taxon>Roseobacteraceae</taxon>
        <taxon>Celeribacter</taxon>
    </lineage>
</organism>
<dbReference type="PROSITE" id="PS00197">
    <property type="entry name" value="2FE2S_FER_1"/>
    <property type="match status" value="1"/>
</dbReference>
<dbReference type="Pfam" id="PF00111">
    <property type="entry name" value="Fer2"/>
    <property type="match status" value="1"/>
</dbReference>
<dbReference type="SUPFAM" id="SSF54292">
    <property type="entry name" value="2Fe-2S ferredoxin-like"/>
    <property type="match status" value="1"/>
</dbReference>
<dbReference type="InterPro" id="IPR001041">
    <property type="entry name" value="2Fe-2S_ferredoxin-type"/>
</dbReference>
<keyword evidence="1" id="KW-0001">2Fe-2S</keyword>
<dbReference type="GO" id="GO:0051537">
    <property type="term" value="F:2 iron, 2 sulfur cluster binding"/>
    <property type="evidence" value="ECO:0007669"/>
    <property type="project" value="UniProtKB-KW"/>
</dbReference>
<evidence type="ECO:0000259" key="6">
    <source>
        <dbReference type="PROSITE" id="PS51085"/>
    </source>
</evidence>
<feature type="domain" description="2Fe-2S ferredoxin-type" evidence="6">
    <location>
        <begin position="1"/>
        <end position="74"/>
    </location>
</feature>
<dbReference type="Gene3D" id="3.10.20.30">
    <property type="match status" value="1"/>
</dbReference>
<keyword evidence="4" id="KW-0408">Iron</keyword>
<dbReference type="GO" id="GO:0016491">
    <property type="term" value="F:oxidoreductase activity"/>
    <property type="evidence" value="ECO:0007669"/>
    <property type="project" value="UniProtKB-KW"/>
</dbReference>
<evidence type="ECO:0000256" key="4">
    <source>
        <dbReference type="ARBA" id="ARBA00023004"/>
    </source>
</evidence>
<evidence type="ECO:0000256" key="5">
    <source>
        <dbReference type="ARBA" id="ARBA00023014"/>
    </source>
</evidence>